<feature type="region of interest" description="Disordered" evidence="1">
    <location>
        <begin position="801"/>
        <end position="824"/>
    </location>
</feature>
<protein>
    <recommendedName>
        <fullName evidence="2">Ig-like domain-containing protein</fullName>
    </recommendedName>
</protein>
<evidence type="ECO:0000256" key="1">
    <source>
        <dbReference type="SAM" id="MobiDB-lite"/>
    </source>
</evidence>
<feature type="compositionally biased region" description="Low complexity" evidence="1">
    <location>
        <begin position="371"/>
        <end position="382"/>
    </location>
</feature>
<evidence type="ECO:0000313" key="3">
    <source>
        <dbReference type="EMBL" id="KAJ7318618.1"/>
    </source>
</evidence>
<name>A0AAD6ZDK9_9AGAR</name>
<dbReference type="EMBL" id="JARIHO010000057">
    <property type="protein sequence ID" value="KAJ7318618.1"/>
    <property type="molecule type" value="Genomic_DNA"/>
</dbReference>
<organism evidence="3 4">
    <name type="scientific">Mycena albidolilacea</name>
    <dbReference type="NCBI Taxonomy" id="1033008"/>
    <lineage>
        <taxon>Eukaryota</taxon>
        <taxon>Fungi</taxon>
        <taxon>Dikarya</taxon>
        <taxon>Basidiomycota</taxon>
        <taxon>Agaricomycotina</taxon>
        <taxon>Agaricomycetes</taxon>
        <taxon>Agaricomycetidae</taxon>
        <taxon>Agaricales</taxon>
        <taxon>Marasmiineae</taxon>
        <taxon>Mycenaceae</taxon>
        <taxon>Mycena</taxon>
    </lineage>
</organism>
<sequence>MSNTDASRSFLDGAPFATFNTPGDTRSGVDQFFSAPDLFNFLPPPYCLTDADVFPTPGCPFLTVHPDEIGFSTIQVSEDCWKALDFLAHPAIYRLLPFARVPERIRRMDPGYLATILDRAVPVFETLHRAYPLVPHTQTFMTLLAALVHMVLVVRELVPARAQDKWFAFLPEGESTHSAHWDMYPPLSFGNNPFVTLSSSPTTLRIARPTLHALAAFLAKGKVYDDTDVDRVVQLFDDAIAPENGVFRAIANEYRAGRLSAHIMHAFFNSIRDLVDYLPADRRNPAWTIDLIPMDPASASLLIPVWFAILRGLHEDSLEEPYPVQGMSAFDSVWHWWRRVQAGYSQPTAISPPRRSGSAGSPAGTYSPHYEPSTTPERSTTPILRPASPPAQLGPSAVGSASFDIRQLLGSAKKDLPTPRKVSAIAASPESPTEMQVDPPEMSSADAIAIAEALNDLPPRRGPPRTAARGKQTSRRSAPSVHPAPTGVHDKQGRPMIVIKLSQRSITPPASEAYNEEGKEEKEEEEEEEVPPRPAKRRRTAPTLPKSKTPGKSMGKGKVQVETPALVDTSSTFPIPVHKTHGKSKKAEMPAYVPPQPVLLMDTVSLAAETLASQRCEPLVFDTGCSNCIFRDRKCDHGAPRTLCEHCDKGCLSHCSHNFSVADHARAANHLEPYARLSNERGNELITDLSAARADYELAREQLFRASARIAVVSNHVSTWIRGVISNLGVYGLPRITEIPEALRPLWGQLLADAEVDLSVNYRAAIQRYPFISDTRWADLPSDEDLPILIEFLTCRAAHAHRPTPPPEELNWPDEGEAGPSGSK</sequence>
<dbReference type="InterPro" id="IPR007110">
    <property type="entry name" value="Ig-like_dom"/>
</dbReference>
<dbReference type="PROSITE" id="PS50835">
    <property type="entry name" value="IG_LIKE"/>
    <property type="match status" value="1"/>
</dbReference>
<keyword evidence="4" id="KW-1185">Reference proteome</keyword>
<evidence type="ECO:0000259" key="2">
    <source>
        <dbReference type="PROSITE" id="PS50835"/>
    </source>
</evidence>
<feature type="region of interest" description="Disordered" evidence="1">
    <location>
        <begin position="347"/>
        <end position="398"/>
    </location>
</feature>
<dbReference type="Proteomes" id="UP001218218">
    <property type="component" value="Unassembled WGS sequence"/>
</dbReference>
<dbReference type="AlphaFoldDB" id="A0AAD6ZDK9"/>
<feature type="region of interest" description="Disordered" evidence="1">
    <location>
        <begin position="423"/>
        <end position="442"/>
    </location>
</feature>
<reference evidence="3" key="1">
    <citation type="submission" date="2023-03" db="EMBL/GenBank/DDBJ databases">
        <title>Massive genome expansion in bonnet fungi (Mycena s.s.) driven by repeated elements and novel gene families across ecological guilds.</title>
        <authorList>
            <consortium name="Lawrence Berkeley National Laboratory"/>
            <person name="Harder C.B."/>
            <person name="Miyauchi S."/>
            <person name="Viragh M."/>
            <person name="Kuo A."/>
            <person name="Thoen E."/>
            <person name="Andreopoulos B."/>
            <person name="Lu D."/>
            <person name="Skrede I."/>
            <person name="Drula E."/>
            <person name="Henrissat B."/>
            <person name="Morin E."/>
            <person name="Kohler A."/>
            <person name="Barry K."/>
            <person name="LaButti K."/>
            <person name="Morin E."/>
            <person name="Salamov A."/>
            <person name="Lipzen A."/>
            <person name="Mereny Z."/>
            <person name="Hegedus B."/>
            <person name="Baldrian P."/>
            <person name="Stursova M."/>
            <person name="Weitz H."/>
            <person name="Taylor A."/>
            <person name="Grigoriev I.V."/>
            <person name="Nagy L.G."/>
            <person name="Martin F."/>
            <person name="Kauserud H."/>
        </authorList>
    </citation>
    <scope>NUCLEOTIDE SEQUENCE</scope>
    <source>
        <strain evidence="3">CBHHK002</strain>
    </source>
</reference>
<feature type="compositionally biased region" description="Low complexity" evidence="1">
    <location>
        <begin position="351"/>
        <end position="364"/>
    </location>
</feature>
<accession>A0AAD6ZDK9</accession>
<proteinExistence type="predicted"/>
<gene>
    <name evidence="3" type="ORF">DFH08DRAFT_971356</name>
</gene>
<feature type="domain" description="Ig-like" evidence="2">
    <location>
        <begin position="770"/>
        <end position="824"/>
    </location>
</feature>
<feature type="region of interest" description="Disordered" evidence="1">
    <location>
        <begin position="453"/>
        <end position="558"/>
    </location>
</feature>
<comment type="caution">
    <text evidence="3">The sequence shown here is derived from an EMBL/GenBank/DDBJ whole genome shotgun (WGS) entry which is preliminary data.</text>
</comment>
<evidence type="ECO:0000313" key="4">
    <source>
        <dbReference type="Proteomes" id="UP001218218"/>
    </source>
</evidence>